<organism evidence="2">
    <name type="scientific">Solibacter usitatus (strain Ellin6076)</name>
    <dbReference type="NCBI Taxonomy" id="234267"/>
    <lineage>
        <taxon>Bacteria</taxon>
        <taxon>Pseudomonadati</taxon>
        <taxon>Acidobacteriota</taxon>
        <taxon>Terriglobia</taxon>
        <taxon>Bryobacterales</taxon>
        <taxon>Solibacteraceae</taxon>
        <taxon>Candidatus Solibacter</taxon>
    </lineage>
</organism>
<dbReference type="InParanoid" id="Q01NQ4"/>
<dbReference type="SMART" id="SM00564">
    <property type="entry name" value="PQQ"/>
    <property type="match status" value="3"/>
</dbReference>
<dbReference type="OrthoDB" id="100712at2"/>
<dbReference type="InterPro" id="IPR015943">
    <property type="entry name" value="WD40/YVTN_repeat-like_dom_sf"/>
</dbReference>
<sequence precursor="true">MRTKPVVIALAAGCVLSWGADWLTDGGNVQRTAWQKDEKILGTDSVKGMKLLWKLKLDNEPRQMHSLLPPLIVGRVNTPAGPKQIAIETGVSDNLYAIDVEAGTVLWKKHFVSTFTPPANGGRGGGILCPGGITATPVIGPTDTPGKYTIYAASWDGMLHQLNVADGEEVAQPSKFMPPNGKPYALNLFNNMIYTHTAQGCGGNPNVAYVYDLATKKVGTWGPAGGGMWGRTGPAISANGTMYTGTGDGRWDPENGIYGNGIVGLKPDPKTKSLLLEDYYGPSNAEWLVKRDLDMQVTPAIFNYKGKELMVDAGKECRVYLMDTASIGGDDHRTPLYRTPLLCNEEVNYASAGIWGSMASWEDSKGTRWVLTPIWGPKHSQFKAPLEYGKVTYGAIVAFKVEEKNGKMQLTPAWISRDMNHAEPPVIANGVVYAYGNGEDTDQSVADVGLDNTAERRIPGSTHAVLYALDAQTGKELWSSGDQITSWNHWSGLSLANGRVYINTFDSNLYCFGIKK</sequence>
<reference evidence="2" key="1">
    <citation type="submission" date="2006-10" db="EMBL/GenBank/DDBJ databases">
        <title>Complete sequence of Solibacter usitatus Ellin6076.</title>
        <authorList>
            <consortium name="US DOE Joint Genome Institute"/>
            <person name="Copeland A."/>
            <person name="Lucas S."/>
            <person name="Lapidus A."/>
            <person name="Barry K."/>
            <person name="Detter J.C."/>
            <person name="Glavina del Rio T."/>
            <person name="Hammon N."/>
            <person name="Israni S."/>
            <person name="Dalin E."/>
            <person name="Tice H."/>
            <person name="Pitluck S."/>
            <person name="Thompson L.S."/>
            <person name="Brettin T."/>
            <person name="Bruce D."/>
            <person name="Han C."/>
            <person name="Tapia R."/>
            <person name="Gilna P."/>
            <person name="Schmutz J."/>
            <person name="Larimer F."/>
            <person name="Land M."/>
            <person name="Hauser L."/>
            <person name="Kyrpides N."/>
            <person name="Mikhailova N."/>
            <person name="Janssen P.H."/>
            <person name="Kuske C.R."/>
            <person name="Richardson P."/>
        </authorList>
    </citation>
    <scope>NUCLEOTIDE SEQUENCE</scope>
    <source>
        <strain evidence="2">Ellin6076</strain>
    </source>
</reference>
<dbReference type="PANTHER" id="PTHR34512:SF30">
    <property type="entry name" value="OUTER MEMBRANE PROTEIN ASSEMBLY FACTOR BAMB"/>
    <property type="match status" value="1"/>
</dbReference>
<dbReference type="PANTHER" id="PTHR34512">
    <property type="entry name" value="CELL SURFACE PROTEIN"/>
    <property type="match status" value="1"/>
</dbReference>
<gene>
    <name evidence="2" type="ordered locus">Acid_7818</name>
</gene>
<protein>
    <submittedName>
        <fullName evidence="2">Pyrrolo-quinoline quinone</fullName>
    </submittedName>
</protein>
<proteinExistence type="predicted"/>
<name>Q01NQ4_SOLUE</name>
<dbReference type="HOGENOM" id="CLU_519650_0_0_0"/>
<evidence type="ECO:0000256" key="1">
    <source>
        <dbReference type="SAM" id="SignalP"/>
    </source>
</evidence>
<dbReference type="InterPro" id="IPR011047">
    <property type="entry name" value="Quinoprotein_ADH-like_sf"/>
</dbReference>
<keyword evidence="1" id="KW-0732">Signal</keyword>
<dbReference type="InterPro" id="IPR018391">
    <property type="entry name" value="PQQ_b-propeller_rpt"/>
</dbReference>
<dbReference type="EMBL" id="CP000473">
    <property type="protein sequence ID" value="ABJ88716.1"/>
    <property type="molecule type" value="Genomic_DNA"/>
</dbReference>
<dbReference type="eggNOG" id="COG1520">
    <property type="taxonomic scope" value="Bacteria"/>
</dbReference>
<dbReference type="AlphaFoldDB" id="Q01NQ4"/>
<dbReference type="STRING" id="234267.Acid_7818"/>
<dbReference type="Gene3D" id="2.130.10.10">
    <property type="entry name" value="YVTN repeat-like/Quinoprotein amine dehydrogenase"/>
    <property type="match status" value="2"/>
</dbReference>
<dbReference type="SUPFAM" id="SSF50998">
    <property type="entry name" value="Quinoprotein alcohol dehydrogenase-like"/>
    <property type="match status" value="2"/>
</dbReference>
<feature type="signal peptide" evidence="1">
    <location>
        <begin position="1"/>
        <end position="20"/>
    </location>
</feature>
<accession>Q01NQ4</accession>
<dbReference type="KEGG" id="sus:Acid_7818"/>
<evidence type="ECO:0000313" key="2">
    <source>
        <dbReference type="EMBL" id="ABJ88716.1"/>
    </source>
</evidence>
<feature type="chain" id="PRO_5004163089" evidence="1">
    <location>
        <begin position="21"/>
        <end position="516"/>
    </location>
</feature>